<dbReference type="eggNOG" id="KOG3182">
    <property type="taxonomic scope" value="Eukaryota"/>
</dbReference>
<protein>
    <recommendedName>
        <fullName evidence="1">glutathione-specific gamma-glutamylcyclotransferase</fullName>
        <ecNumber evidence="1">4.3.2.7</ecNumber>
    </recommendedName>
</protein>
<proteinExistence type="predicted"/>
<dbReference type="EMBL" id="GL376620">
    <property type="status" value="NOT_ANNOTATED_CDS"/>
    <property type="molecule type" value="Genomic_DNA"/>
</dbReference>
<evidence type="ECO:0000256" key="2">
    <source>
        <dbReference type="ARBA" id="ARBA00023239"/>
    </source>
</evidence>
<reference evidence="4" key="1">
    <citation type="journal article" date="2010" name="Genome Biol.">
        <title>Genome sequence of the necrotrophic plant pathogen Pythium ultimum reveals original pathogenicity mechanisms and effector repertoire.</title>
        <authorList>
            <person name="Levesque C.A."/>
            <person name="Brouwer H."/>
            <person name="Cano L."/>
            <person name="Hamilton J.P."/>
            <person name="Holt C."/>
            <person name="Huitema E."/>
            <person name="Raffaele S."/>
            <person name="Robideau G.P."/>
            <person name="Thines M."/>
            <person name="Win J."/>
            <person name="Zerillo M.M."/>
            <person name="Beakes G.W."/>
            <person name="Boore J.L."/>
            <person name="Busam D."/>
            <person name="Dumas B."/>
            <person name="Ferriera S."/>
            <person name="Fuerstenberg S.I."/>
            <person name="Gachon C.M."/>
            <person name="Gaulin E."/>
            <person name="Govers F."/>
            <person name="Grenville-Briggs L."/>
            <person name="Horner N."/>
            <person name="Hostetler J."/>
            <person name="Jiang R.H."/>
            <person name="Johnson J."/>
            <person name="Krajaejun T."/>
            <person name="Lin H."/>
            <person name="Meijer H.J."/>
            <person name="Moore B."/>
            <person name="Morris P."/>
            <person name="Phuntmart V."/>
            <person name="Puiu D."/>
            <person name="Shetty J."/>
            <person name="Stajich J.E."/>
            <person name="Tripathy S."/>
            <person name="Wawra S."/>
            <person name="van West P."/>
            <person name="Whitty B.R."/>
            <person name="Coutinho P.M."/>
            <person name="Henrissat B."/>
            <person name="Martin F."/>
            <person name="Thomas P.D."/>
            <person name="Tyler B.M."/>
            <person name="De Vries R.P."/>
            <person name="Kamoun S."/>
            <person name="Yandell M."/>
            <person name="Tisserat N."/>
            <person name="Buell C.R."/>
        </authorList>
    </citation>
    <scope>NUCLEOTIDE SEQUENCE</scope>
    <source>
        <strain evidence="4">DAOM:BR144</strain>
    </source>
</reference>
<dbReference type="InterPro" id="IPR006840">
    <property type="entry name" value="ChaC"/>
</dbReference>
<dbReference type="PANTHER" id="PTHR12192:SF2">
    <property type="entry name" value="GLUTATHIONE-SPECIFIC GAMMA-GLUTAMYLCYCLOTRANSFERASE 2"/>
    <property type="match status" value="1"/>
</dbReference>
<dbReference type="CDD" id="cd06661">
    <property type="entry name" value="GGCT_like"/>
    <property type="match status" value="1"/>
</dbReference>
<dbReference type="GO" id="GO:0005737">
    <property type="term" value="C:cytoplasm"/>
    <property type="evidence" value="ECO:0007669"/>
    <property type="project" value="TreeGrafter"/>
</dbReference>
<reference evidence="4" key="2">
    <citation type="submission" date="2010-04" db="EMBL/GenBank/DDBJ databases">
        <authorList>
            <person name="Buell R."/>
            <person name="Hamilton J."/>
            <person name="Hostetler J."/>
        </authorList>
    </citation>
    <scope>NUCLEOTIDE SEQUENCE [LARGE SCALE GENOMIC DNA]</scope>
    <source>
        <strain evidence="4">DAOM:BR144</strain>
    </source>
</reference>
<dbReference type="Pfam" id="PF04752">
    <property type="entry name" value="ChaC"/>
    <property type="match status" value="1"/>
</dbReference>
<dbReference type="GO" id="GO:0061928">
    <property type="term" value="F:glutathione specific gamma-glutamylcyclotransferase activity"/>
    <property type="evidence" value="ECO:0007669"/>
    <property type="project" value="UniProtKB-EC"/>
</dbReference>
<dbReference type="AlphaFoldDB" id="K3W6Z9"/>
<evidence type="ECO:0000313" key="4">
    <source>
        <dbReference type="Proteomes" id="UP000019132"/>
    </source>
</evidence>
<accession>K3W6Z9</accession>
<keyword evidence="4" id="KW-1185">Reference proteome</keyword>
<dbReference type="VEuPathDB" id="FungiDB:PYU1_G000740"/>
<dbReference type="EC" id="4.3.2.7" evidence="1"/>
<dbReference type="Proteomes" id="UP000019132">
    <property type="component" value="Unassembled WGS sequence"/>
</dbReference>
<sequence>MWVFGYGSIVWKTDFPAEETMFGYVKGYHRRFWQGSPDHRGTKDAVGRVVTLISTEDMQKFDDEHAHVANDNIVWGRLYKVPDEHVEDTLTQLDTREIAGYDRRQVDVHCQDGVVRQALVYIATPESSDFLGPSPLAEMAHQIATRVGPSGPNVEYLLKLCECMRALEVQDPHLIAIETAVLKITARA</sequence>
<evidence type="ECO:0000313" key="3">
    <source>
        <dbReference type="EnsemblProtists" id="PYU1_T000740"/>
    </source>
</evidence>
<dbReference type="PANTHER" id="PTHR12192">
    <property type="entry name" value="CATION TRANSPORT PROTEIN CHAC-RELATED"/>
    <property type="match status" value="1"/>
</dbReference>
<dbReference type="STRING" id="431595.K3W6Z9"/>
<dbReference type="EnsemblProtists" id="PYU1_T000740">
    <property type="protein sequence ID" value="PYU1_T000740"/>
    <property type="gene ID" value="PYU1_G000740"/>
</dbReference>
<dbReference type="InParanoid" id="K3W6Z9"/>
<dbReference type="FunFam" id="3.10.490.10:FF:000013">
    <property type="entry name" value="Gamma-glutamylcyclotransferase"/>
    <property type="match status" value="1"/>
</dbReference>
<name>K3W6Z9_GLOUD</name>
<evidence type="ECO:0000256" key="1">
    <source>
        <dbReference type="ARBA" id="ARBA00012344"/>
    </source>
</evidence>
<dbReference type="HOGENOM" id="CLU_070703_2_2_1"/>
<organism evidence="3 4">
    <name type="scientific">Globisporangium ultimum (strain ATCC 200006 / CBS 805.95 / DAOM BR144)</name>
    <name type="common">Pythium ultimum</name>
    <dbReference type="NCBI Taxonomy" id="431595"/>
    <lineage>
        <taxon>Eukaryota</taxon>
        <taxon>Sar</taxon>
        <taxon>Stramenopiles</taxon>
        <taxon>Oomycota</taxon>
        <taxon>Peronosporomycetes</taxon>
        <taxon>Pythiales</taxon>
        <taxon>Pythiaceae</taxon>
        <taxon>Globisporangium</taxon>
    </lineage>
</organism>
<keyword evidence="2" id="KW-0456">Lyase</keyword>
<dbReference type="GO" id="GO:0006751">
    <property type="term" value="P:glutathione catabolic process"/>
    <property type="evidence" value="ECO:0007669"/>
    <property type="project" value="InterPro"/>
</dbReference>
<reference evidence="3" key="3">
    <citation type="submission" date="2015-02" db="UniProtKB">
        <authorList>
            <consortium name="EnsemblProtists"/>
        </authorList>
    </citation>
    <scope>IDENTIFICATION</scope>
    <source>
        <strain evidence="3">DAOM BR144</strain>
    </source>
</reference>
<dbReference type="InterPro" id="IPR013024">
    <property type="entry name" value="GGCT-like"/>
</dbReference>
<dbReference type="Gene3D" id="3.10.490.10">
    <property type="entry name" value="Gamma-glutamyl cyclotransferase-like"/>
    <property type="match status" value="1"/>
</dbReference>
<dbReference type="OMA" id="DHREKDG"/>
<dbReference type="InterPro" id="IPR036568">
    <property type="entry name" value="GGCT-like_sf"/>
</dbReference>
<dbReference type="SUPFAM" id="SSF110857">
    <property type="entry name" value="Gamma-glutamyl cyclotransferase-like"/>
    <property type="match status" value="1"/>
</dbReference>